<gene>
    <name evidence="1" type="ORF">CBU02nite_29910</name>
</gene>
<comment type="caution">
    <text evidence="1">The sequence shown here is derived from an EMBL/GenBank/DDBJ whole genome shotgun (WGS) entry which is preliminary data.</text>
</comment>
<reference evidence="1 2" key="1">
    <citation type="submission" date="2019-07" db="EMBL/GenBank/DDBJ databases">
        <title>Whole genome shotgun sequence of Clostridium butyricum NBRC 3858.</title>
        <authorList>
            <person name="Hosoyama A."/>
            <person name="Uohara A."/>
            <person name="Ohji S."/>
            <person name="Ichikawa N."/>
        </authorList>
    </citation>
    <scope>NUCLEOTIDE SEQUENCE [LARGE SCALE GENOMIC DNA]</scope>
    <source>
        <strain evidence="1 2">NBRC 3858</strain>
    </source>
</reference>
<dbReference type="EMBL" id="BKBC01000049">
    <property type="protein sequence ID" value="GEQ22485.1"/>
    <property type="molecule type" value="Genomic_DNA"/>
</dbReference>
<organism evidence="1 2">
    <name type="scientific">Clostridium butyricum</name>
    <dbReference type="NCBI Taxonomy" id="1492"/>
    <lineage>
        <taxon>Bacteria</taxon>
        <taxon>Bacillati</taxon>
        <taxon>Bacillota</taxon>
        <taxon>Clostridia</taxon>
        <taxon>Eubacteriales</taxon>
        <taxon>Clostridiaceae</taxon>
        <taxon>Clostridium</taxon>
    </lineage>
</organism>
<dbReference type="Proteomes" id="UP000321089">
    <property type="component" value="Unassembled WGS sequence"/>
</dbReference>
<evidence type="ECO:0000313" key="1">
    <source>
        <dbReference type="EMBL" id="GEQ22485.1"/>
    </source>
</evidence>
<sequence>MARLKSKKIIDAINKGISINPTTFDVKYIEKVLVDGAYEKVENIITYTGIIYLEDNSNKITIESKTQGTSYTTNKYKMILNNENEIKIDEKNVVEFESKEGHIKVTGAYPIIIEDTLCGYLCDLERT</sequence>
<dbReference type="RefSeq" id="WP_146868921.1">
    <property type="nucleotide sequence ID" value="NZ_BKBC01000049.1"/>
</dbReference>
<protein>
    <submittedName>
        <fullName evidence="1">Uncharacterized protein</fullName>
    </submittedName>
</protein>
<accession>A0A512TQG5</accession>
<proteinExistence type="predicted"/>
<dbReference type="AlphaFoldDB" id="A0A512TQG5"/>
<evidence type="ECO:0000313" key="2">
    <source>
        <dbReference type="Proteomes" id="UP000321089"/>
    </source>
</evidence>
<name>A0A512TQG5_CLOBU</name>